<sequence>MATTLNCRLIPNPSRSSYTTTTLSQRKKISNQWWGLVHYSSSNSCRHNLARNNSKLVVLATSGAGSSSDDYLPFDMTVENALKILGVNKGSSFDDVLNAKNSILASSQNDPEMVEQVEAAYDMLLMQSLMQRCAGKVVSNNIRYADVQTVNGPEMSSTPQSLQATLKRIPVSVEAPSANNLGIHAGVYGALMGLTYINGASVSSVEPYAGADIPGLILAAGFGASLYLLTKKNSSPRMSTVITIGGLVVGATVGSAVEDWLQVDIIPFLGIRSPAVVVSEFILFSQFLVSLYVK</sequence>
<dbReference type="EMBL" id="JAJJMA010279376">
    <property type="protein sequence ID" value="MCL7046275.1"/>
    <property type="molecule type" value="Genomic_DNA"/>
</dbReference>
<keyword evidence="3" id="KW-1185">Reference proteome</keyword>
<evidence type="ECO:0000256" key="1">
    <source>
        <dbReference type="SAM" id="Phobius"/>
    </source>
</evidence>
<dbReference type="AlphaFoldDB" id="A0AA42B041"/>
<name>A0AA42B041_PAPNU</name>
<protein>
    <submittedName>
        <fullName evidence="2">Uncharacterized protein</fullName>
    </submittedName>
</protein>
<feature type="transmembrane region" description="Helical" evidence="1">
    <location>
        <begin position="269"/>
        <end position="293"/>
    </location>
</feature>
<dbReference type="InterPro" id="IPR021788">
    <property type="entry name" value="CPP1-like"/>
</dbReference>
<dbReference type="PANTHER" id="PTHR33372">
    <property type="match status" value="1"/>
</dbReference>
<dbReference type="Proteomes" id="UP001177140">
    <property type="component" value="Unassembled WGS sequence"/>
</dbReference>
<dbReference type="GO" id="GO:0031969">
    <property type="term" value="C:chloroplast membrane"/>
    <property type="evidence" value="ECO:0007669"/>
    <property type="project" value="TreeGrafter"/>
</dbReference>
<evidence type="ECO:0000313" key="3">
    <source>
        <dbReference type="Proteomes" id="UP001177140"/>
    </source>
</evidence>
<gene>
    <name evidence="2" type="ORF">MKW94_025436</name>
</gene>
<feature type="transmembrane region" description="Helical" evidence="1">
    <location>
        <begin position="241"/>
        <end position="257"/>
    </location>
</feature>
<dbReference type="Pfam" id="PF11833">
    <property type="entry name" value="CPP1-like"/>
    <property type="match status" value="1"/>
</dbReference>
<organism evidence="2 3">
    <name type="scientific">Papaver nudicaule</name>
    <name type="common">Iceland poppy</name>
    <dbReference type="NCBI Taxonomy" id="74823"/>
    <lineage>
        <taxon>Eukaryota</taxon>
        <taxon>Viridiplantae</taxon>
        <taxon>Streptophyta</taxon>
        <taxon>Embryophyta</taxon>
        <taxon>Tracheophyta</taxon>
        <taxon>Spermatophyta</taxon>
        <taxon>Magnoliopsida</taxon>
        <taxon>Ranunculales</taxon>
        <taxon>Papaveraceae</taxon>
        <taxon>Papaveroideae</taxon>
        <taxon>Papaver</taxon>
    </lineage>
</organism>
<reference evidence="2" key="1">
    <citation type="submission" date="2022-03" db="EMBL/GenBank/DDBJ databases">
        <title>A functionally conserved STORR gene fusion in Papaver species that diverged 16.8 million years ago.</title>
        <authorList>
            <person name="Catania T."/>
        </authorList>
    </citation>
    <scope>NUCLEOTIDE SEQUENCE</scope>
    <source>
        <strain evidence="2">S-191538</strain>
    </source>
</reference>
<proteinExistence type="predicted"/>
<accession>A0AA42B041</accession>
<evidence type="ECO:0000313" key="2">
    <source>
        <dbReference type="EMBL" id="MCL7046275.1"/>
    </source>
</evidence>
<keyword evidence="1" id="KW-0472">Membrane</keyword>
<comment type="caution">
    <text evidence="2">The sequence shown here is derived from an EMBL/GenBank/DDBJ whole genome shotgun (WGS) entry which is preliminary data.</text>
</comment>
<feature type="transmembrane region" description="Helical" evidence="1">
    <location>
        <begin position="208"/>
        <end position="229"/>
    </location>
</feature>
<dbReference type="PANTHER" id="PTHR33372:SF10">
    <property type="entry name" value="OS03G0137300 PROTEIN"/>
    <property type="match status" value="1"/>
</dbReference>
<keyword evidence="1" id="KW-1133">Transmembrane helix</keyword>
<keyword evidence="1" id="KW-0812">Transmembrane</keyword>